<dbReference type="VEuPathDB" id="CryptoDB:Vbra_4317"/>
<reference evidence="1 2" key="1">
    <citation type="submission" date="2014-11" db="EMBL/GenBank/DDBJ databases">
        <authorList>
            <person name="Zhu J."/>
            <person name="Qi W."/>
            <person name="Song R."/>
        </authorList>
    </citation>
    <scope>NUCLEOTIDE SEQUENCE [LARGE SCALE GENOMIC DNA]</scope>
</reference>
<organism evidence="1 2">
    <name type="scientific">Vitrella brassicaformis (strain CCMP3155)</name>
    <dbReference type="NCBI Taxonomy" id="1169540"/>
    <lineage>
        <taxon>Eukaryota</taxon>
        <taxon>Sar</taxon>
        <taxon>Alveolata</taxon>
        <taxon>Colpodellida</taxon>
        <taxon>Vitrellaceae</taxon>
        <taxon>Vitrella</taxon>
    </lineage>
</organism>
<gene>
    <name evidence="1" type="ORF">Vbra_4317</name>
</gene>
<dbReference type="Proteomes" id="UP000041254">
    <property type="component" value="Unassembled WGS sequence"/>
</dbReference>
<keyword evidence="2" id="KW-1185">Reference proteome</keyword>
<sequence>MGVLIGHAACYPLSHPGWKTDGQTGEDHEKTCSLSSPWDLQIRELTEDTDYYINLWDATNSPSGVLIGRTREFRMKHLASRAAGEAKITLSVFSKETHGYIVIEAWASTDGDGVIIIQRKEEDKERNGIVIYDVKSLGQSTYGWHKCEDVFARL</sequence>
<evidence type="ECO:0000313" key="1">
    <source>
        <dbReference type="EMBL" id="CEM09692.1"/>
    </source>
</evidence>
<proteinExistence type="predicted"/>
<name>A0A0G4FAN9_VITBC</name>
<protein>
    <submittedName>
        <fullName evidence="1">Uncharacterized protein</fullName>
    </submittedName>
</protein>
<dbReference type="InParanoid" id="A0A0G4FAN9"/>
<dbReference type="EMBL" id="CDMY01000395">
    <property type="protein sequence ID" value="CEM09692.1"/>
    <property type="molecule type" value="Genomic_DNA"/>
</dbReference>
<evidence type="ECO:0000313" key="2">
    <source>
        <dbReference type="Proteomes" id="UP000041254"/>
    </source>
</evidence>
<accession>A0A0G4FAN9</accession>
<dbReference type="AlphaFoldDB" id="A0A0G4FAN9"/>